<evidence type="ECO:0000256" key="1">
    <source>
        <dbReference type="SAM" id="MobiDB-lite"/>
    </source>
</evidence>
<dbReference type="InterPro" id="IPR043913">
    <property type="entry name" value="DUF5764"/>
</dbReference>
<proteinExistence type="predicted"/>
<feature type="region of interest" description="Disordered" evidence="1">
    <location>
        <begin position="308"/>
        <end position="340"/>
    </location>
</feature>
<sequence>MDAPEISVYGEAKGEYTRQLCVFLIPCLETYFLELLEEGKNQSPTPSKHLWQFQNLLQAIPDWNQDKVIRETDRIQKDCRCDYLEELLTAVFIAHTKVLSAIRLTTKQKKLQITIPKIDHFLHRVLSDCARSLWTNAYLFAENNSIEKQKNLRHVSALIQEAILQAIRGLLPVKSILREYLHEDDDEDGVDAPVVTDKADADADADADAEQEEKILVPAPTADLSANEVVAPVVDLSANEVIDLSANKVVAPVIDLTTADLSGSSQPPMIFIDTKPSVTFSQGHVMFDSNSLEANEIHDLPFAEAELREDNEKEDEETQSLMITGDSMPLDSVDSEEIIG</sequence>
<name>A0A6C0KKZ3_9ZZZZ</name>
<dbReference type="EMBL" id="MN740926">
    <property type="protein sequence ID" value="QHU18279.1"/>
    <property type="molecule type" value="Genomic_DNA"/>
</dbReference>
<dbReference type="Pfam" id="PF19068">
    <property type="entry name" value="DUF5764"/>
    <property type="match status" value="1"/>
</dbReference>
<organism evidence="2">
    <name type="scientific">viral metagenome</name>
    <dbReference type="NCBI Taxonomy" id="1070528"/>
    <lineage>
        <taxon>unclassified sequences</taxon>
        <taxon>metagenomes</taxon>
        <taxon>organismal metagenomes</taxon>
    </lineage>
</organism>
<evidence type="ECO:0000313" key="2">
    <source>
        <dbReference type="EMBL" id="QHU18279.1"/>
    </source>
</evidence>
<dbReference type="AlphaFoldDB" id="A0A6C0KKZ3"/>
<protein>
    <submittedName>
        <fullName evidence="2">Uncharacterized protein</fullName>
    </submittedName>
</protein>
<reference evidence="2" key="1">
    <citation type="journal article" date="2020" name="Nature">
        <title>Giant virus diversity and host interactions through global metagenomics.</title>
        <authorList>
            <person name="Schulz F."/>
            <person name="Roux S."/>
            <person name="Paez-Espino D."/>
            <person name="Jungbluth S."/>
            <person name="Walsh D.A."/>
            <person name="Denef V.J."/>
            <person name="McMahon K.D."/>
            <person name="Konstantinidis K.T."/>
            <person name="Eloe-Fadrosh E.A."/>
            <person name="Kyrpides N.C."/>
            <person name="Woyke T."/>
        </authorList>
    </citation>
    <scope>NUCLEOTIDE SEQUENCE</scope>
    <source>
        <strain evidence="2">GVMAG-S-3300013006-138</strain>
    </source>
</reference>
<accession>A0A6C0KKZ3</accession>